<evidence type="ECO:0000256" key="1">
    <source>
        <dbReference type="SAM" id="MobiDB-lite"/>
    </source>
</evidence>
<accession>A0A382GC37</accession>
<reference evidence="2" key="1">
    <citation type="submission" date="2018-05" db="EMBL/GenBank/DDBJ databases">
        <authorList>
            <person name="Lanie J.A."/>
            <person name="Ng W.-L."/>
            <person name="Kazmierczak K.M."/>
            <person name="Andrzejewski T.M."/>
            <person name="Davidsen T.M."/>
            <person name="Wayne K.J."/>
            <person name="Tettelin H."/>
            <person name="Glass J.I."/>
            <person name="Rusch D."/>
            <person name="Podicherti R."/>
            <person name="Tsui H.-C.T."/>
            <person name="Winkler M.E."/>
        </authorList>
    </citation>
    <scope>NUCLEOTIDE SEQUENCE</scope>
</reference>
<protein>
    <submittedName>
        <fullName evidence="2">Uncharacterized protein</fullName>
    </submittedName>
</protein>
<name>A0A382GC37_9ZZZZ</name>
<organism evidence="2">
    <name type="scientific">marine metagenome</name>
    <dbReference type="NCBI Taxonomy" id="408172"/>
    <lineage>
        <taxon>unclassified sequences</taxon>
        <taxon>metagenomes</taxon>
        <taxon>ecological metagenomes</taxon>
    </lineage>
</organism>
<evidence type="ECO:0000313" key="2">
    <source>
        <dbReference type="EMBL" id="SVB71741.1"/>
    </source>
</evidence>
<feature type="region of interest" description="Disordered" evidence="1">
    <location>
        <begin position="1"/>
        <end position="21"/>
    </location>
</feature>
<dbReference type="AlphaFoldDB" id="A0A382GC37"/>
<gene>
    <name evidence="2" type="ORF">METZ01_LOCUS224595</name>
</gene>
<proteinExistence type="predicted"/>
<feature type="non-terminal residue" evidence="2">
    <location>
        <position position="1"/>
    </location>
</feature>
<sequence length="21" mass="2486">NDRLNNNKHISDHLPVMVKIQ</sequence>
<dbReference type="EMBL" id="UINC01054257">
    <property type="protein sequence ID" value="SVB71741.1"/>
    <property type="molecule type" value="Genomic_DNA"/>
</dbReference>
<feature type="compositionally biased region" description="Basic and acidic residues" evidence="1">
    <location>
        <begin position="1"/>
        <end position="12"/>
    </location>
</feature>